<dbReference type="GO" id="GO:0050404">
    <property type="term" value="F:zeatin O-beta-D-xylosyltransferase activity"/>
    <property type="evidence" value="ECO:0007669"/>
    <property type="project" value="UniProtKB-ARBA"/>
</dbReference>
<evidence type="ECO:0000256" key="3">
    <source>
        <dbReference type="ARBA" id="ARBA00022679"/>
    </source>
</evidence>
<dbReference type="PANTHER" id="PTHR48044:SF22">
    <property type="entry name" value="GLYCOSYLTRANSFERASE"/>
    <property type="match status" value="1"/>
</dbReference>
<keyword evidence="2 4" id="KW-0328">Glycosyltransferase</keyword>
<protein>
    <recommendedName>
        <fullName evidence="5">Glycosyltransferase</fullName>
        <ecNumber evidence="5">2.4.1.-</ecNumber>
    </recommendedName>
</protein>
<accession>A0AA86RYT7</accession>
<dbReference type="PANTHER" id="PTHR48044">
    <property type="entry name" value="GLYCOSYLTRANSFERASE"/>
    <property type="match status" value="1"/>
</dbReference>
<dbReference type="GO" id="GO:0009690">
    <property type="term" value="P:cytokinin metabolic process"/>
    <property type="evidence" value="ECO:0007669"/>
    <property type="project" value="UniProtKB-ARBA"/>
</dbReference>
<feature type="domain" description="Glycosyltransferase N-terminal" evidence="6">
    <location>
        <begin position="28"/>
        <end position="259"/>
    </location>
</feature>
<dbReference type="Pfam" id="PF26168">
    <property type="entry name" value="Glyco_transf_N"/>
    <property type="match status" value="1"/>
</dbReference>
<dbReference type="FunFam" id="3.40.50.2000:FF:000238">
    <property type="entry name" value="Glycosyltransferase"/>
    <property type="match status" value="1"/>
</dbReference>
<organism evidence="7 8">
    <name type="scientific">Sphenostylis stenocarpa</name>
    <dbReference type="NCBI Taxonomy" id="92480"/>
    <lineage>
        <taxon>Eukaryota</taxon>
        <taxon>Viridiplantae</taxon>
        <taxon>Streptophyta</taxon>
        <taxon>Embryophyta</taxon>
        <taxon>Tracheophyta</taxon>
        <taxon>Spermatophyta</taxon>
        <taxon>Magnoliopsida</taxon>
        <taxon>eudicotyledons</taxon>
        <taxon>Gunneridae</taxon>
        <taxon>Pentapetalae</taxon>
        <taxon>rosids</taxon>
        <taxon>fabids</taxon>
        <taxon>Fabales</taxon>
        <taxon>Fabaceae</taxon>
        <taxon>Papilionoideae</taxon>
        <taxon>50 kb inversion clade</taxon>
        <taxon>NPAAA clade</taxon>
        <taxon>indigoferoid/millettioid clade</taxon>
        <taxon>Phaseoleae</taxon>
        <taxon>Sphenostylis</taxon>
    </lineage>
</organism>
<comment type="similarity">
    <text evidence="1 4">Belongs to the UDP-glycosyltransferase family.</text>
</comment>
<evidence type="ECO:0000256" key="1">
    <source>
        <dbReference type="ARBA" id="ARBA00009995"/>
    </source>
</evidence>
<evidence type="ECO:0000313" key="7">
    <source>
        <dbReference type="EMBL" id="CAJ1912779.1"/>
    </source>
</evidence>
<evidence type="ECO:0000256" key="4">
    <source>
        <dbReference type="RuleBase" id="RU003718"/>
    </source>
</evidence>
<dbReference type="Gramene" id="rna-AYBTSS11_LOCUS3495">
    <property type="protein sequence ID" value="CAJ1912779.1"/>
    <property type="gene ID" value="gene-AYBTSS11_LOCUS3495"/>
</dbReference>
<dbReference type="InterPro" id="IPR058980">
    <property type="entry name" value="Glyco_transf_N"/>
</dbReference>
<evidence type="ECO:0000256" key="5">
    <source>
        <dbReference type="RuleBase" id="RU362057"/>
    </source>
</evidence>
<dbReference type="PROSITE" id="PS00375">
    <property type="entry name" value="UDPGT"/>
    <property type="match status" value="1"/>
</dbReference>
<gene>
    <name evidence="7" type="ORF">AYBTSS11_LOCUS3495</name>
</gene>
<dbReference type="EMBL" id="OY731398">
    <property type="protein sequence ID" value="CAJ1912779.1"/>
    <property type="molecule type" value="Genomic_DNA"/>
</dbReference>
<sequence>MASSSFESSRMASNYKSHNNGMFHPPTQVVVVVVPFPAQGHLNQLLHLSRLILAHNIPLHFVGSPTHNRQAIVRAQGWDPNSSSHIHFHDFNVPPFLSPPPNPNAPTKFPSHLLPSFKASTSLRGPVFALLQSLSLVAKRVVVIYDSLMASVVQDAIHVSNCETYTFHSVSAFTMFLYFWDVMGRPPVKKMAQIVPEVPSLEGCFTTQFLDFISSQYVFHKFSKGTIYNTTRAIEGPYMELIERIMSSKTHWALGPFNPLSIEKGEKRQHFSIEWLDRQEARSVMYVSFGTTTCFSQDQIKEVASGLEKSKQKFIWVVRDADKGDVFKGSSSELVLPKGFEERVKDIGLVVREWAPQLEILSHTSTGGFMSHCGWNSCMESISMGVPIAAWPMHSDQPRNRVLVTEVLKVGVMVKDWDHRAELVTASDVENAVKKLMATKEGDEMRQRAMNLKNLIFKSRDEGGVSRVELDDFIAHVTR</sequence>
<dbReference type="Proteomes" id="UP001189624">
    <property type="component" value="Chromosome 1"/>
</dbReference>
<dbReference type="AlphaFoldDB" id="A0AA86RYT7"/>
<name>A0AA86RYT7_9FABA</name>
<dbReference type="Gene3D" id="3.40.50.2000">
    <property type="entry name" value="Glycogen Phosphorylase B"/>
    <property type="match status" value="2"/>
</dbReference>
<keyword evidence="3 4" id="KW-0808">Transferase</keyword>
<dbReference type="EC" id="2.4.1.-" evidence="5"/>
<proteinExistence type="inferred from homology"/>
<evidence type="ECO:0000259" key="6">
    <source>
        <dbReference type="Pfam" id="PF26168"/>
    </source>
</evidence>
<dbReference type="InterPro" id="IPR035595">
    <property type="entry name" value="UDP_glycos_trans_CS"/>
</dbReference>
<evidence type="ECO:0000313" key="8">
    <source>
        <dbReference type="Proteomes" id="UP001189624"/>
    </source>
</evidence>
<dbReference type="SUPFAM" id="SSF53756">
    <property type="entry name" value="UDP-Glycosyltransferase/glycogen phosphorylase"/>
    <property type="match status" value="1"/>
</dbReference>
<dbReference type="FunFam" id="3.40.50.2000:FF:000060">
    <property type="entry name" value="Glycosyltransferase"/>
    <property type="match status" value="1"/>
</dbReference>
<dbReference type="InterPro" id="IPR002213">
    <property type="entry name" value="UDP_glucos_trans"/>
</dbReference>
<dbReference type="Pfam" id="PF00201">
    <property type="entry name" value="UDPGT"/>
    <property type="match status" value="1"/>
</dbReference>
<dbReference type="CDD" id="cd03784">
    <property type="entry name" value="GT1_Gtf-like"/>
    <property type="match status" value="1"/>
</dbReference>
<keyword evidence="8" id="KW-1185">Reference proteome</keyword>
<evidence type="ECO:0000256" key="2">
    <source>
        <dbReference type="ARBA" id="ARBA00022676"/>
    </source>
</evidence>
<reference evidence="7" key="1">
    <citation type="submission" date="2023-10" db="EMBL/GenBank/DDBJ databases">
        <authorList>
            <person name="Domelevo Entfellner J.-B."/>
        </authorList>
    </citation>
    <scope>NUCLEOTIDE SEQUENCE</scope>
</reference>